<feature type="domain" description="Aldehyde dehydrogenase" evidence="8">
    <location>
        <begin position="1"/>
        <end position="264"/>
    </location>
</feature>
<dbReference type="InterPro" id="IPR016161">
    <property type="entry name" value="Ald_DH/histidinol_DH"/>
</dbReference>
<dbReference type="Gene3D" id="3.40.605.10">
    <property type="entry name" value="Aldehyde Dehydrogenase, Chain A, domain 1"/>
    <property type="match status" value="1"/>
</dbReference>
<dbReference type="Proteomes" id="UP000054408">
    <property type="component" value="Unassembled WGS sequence"/>
</dbReference>
<dbReference type="GeneID" id="25561028"/>
<dbReference type="STRING" id="461836.A0A0L0DNJ5"/>
<dbReference type="PANTHER" id="PTHR43521">
    <property type="entry name" value="ALPHA-AMINOADIPIC SEMIALDEHYDE DEHYDROGENASE"/>
    <property type="match status" value="1"/>
</dbReference>
<sequence>MAADERIKLMSFTGSTAVGLEVGKVVQSRFGRSILELGGNAAVVVEADANLDLALQAVFFGSVGTAGQRCTSTRRLLLHEDIHDEFLERLTKLYAQVRMGDPLEDGILYGPLHTKAAVEQFKAGVAEIKAQGGEILVGGDIVTHESNGNETRGNFVAPTITAMSADSPLLQDELFLPILHTVKYSNLDEAIAINNSVPQGLASALFTTSIGSMARWTGPYGSDCGIVNVNTSSSGAEIGGAFQANKASGDSSESGSDTWKQYMRRGTATINTSNDMPLSQGIEFN</sequence>
<dbReference type="OrthoDB" id="310895at2759"/>
<dbReference type="EMBL" id="GL349437">
    <property type="protein sequence ID" value="KNC53561.1"/>
    <property type="molecule type" value="Genomic_DNA"/>
</dbReference>
<dbReference type="SUPFAM" id="SSF53720">
    <property type="entry name" value="ALDH-like"/>
    <property type="match status" value="1"/>
</dbReference>
<dbReference type="FunFam" id="3.40.309.10:FF:000018">
    <property type="entry name" value="Alpha-aminoadipic semialdehyde dehydrogenase"/>
    <property type="match status" value="1"/>
</dbReference>
<evidence type="ECO:0000256" key="7">
    <source>
        <dbReference type="RuleBase" id="RU003345"/>
    </source>
</evidence>
<keyword evidence="3 7" id="KW-0560">Oxidoreductase</keyword>
<dbReference type="InterPro" id="IPR044638">
    <property type="entry name" value="ALDH7A1-like"/>
</dbReference>
<dbReference type="PROSITE" id="PS00687">
    <property type="entry name" value="ALDEHYDE_DEHYDR_GLU"/>
    <property type="match status" value="1"/>
</dbReference>
<dbReference type="InterPro" id="IPR016163">
    <property type="entry name" value="Ald_DH_C"/>
</dbReference>
<dbReference type="InterPro" id="IPR029510">
    <property type="entry name" value="Ald_DH_CS_GLU"/>
</dbReference>
<keyword evidence="4" id="KW-0520">NAD</keyword>
<evidence type="ECO:0000256" key="3">
    <source>
        <dbReference type="ARBA" id="ARBA00023002"/>
    </source>
</evidence>
<dbReference type="InterPro" id="IPR015590">
    <property type="entry name" value="Aldehyde_DH_dom"/>
</dbReference>
<dbReference type="Gene3D" id="3.40.309.10">
    <property type="entry name" value="Aldehyde Dehydrogenase, Chain A, domain 2"/>
    <property type="match status" value="1"/>
</dbReference>
<evidence type="ECO:0000256" key="4">
    <source>
        <dbReference type="ARBA" id="ARBA00023027"/>
    </source>
</evidence>
<evidence type="ECO:0000256" key="6">
    <source>
        <dbReference type="PROSITE-ProRule" id="PRU10007"/>
    </source>
</evidence>
<organism evidence="9 10">
    <name type="scientific">Thecamonas trahens ATCC 50062</name>
    <dbReference type="NCBI Taxonomy" id="461836"/>
    <lineage>
        <taxon>Eukaryota</taxon>
        <taxon>Apusozoa</taxon>
        <taxon>Apusomonadida</taxon>
        <taxon>Apusomonadidae</taxon>
        <taxon>Thecamonas</taxon>
    </lineage>
</organism>
<dbReference type="Pfam" id="PF00171">
    <property type="entry name" value="Aldedh"/>
    <property type="match status" value="1"/>
</dbReference>
<dbReference type="RefSeq" id="XP_013761880.1">
    <property type="nucleotide sequence ID" value="XM_013906426.1"/>
</dbReference>
<evidence type="ECO:0000313" key="9">
    <source>
        <dbReference type="EMBL" id="KNC53561.1"/>
    </source>
</evidence>
<reference evidence="9 10" key="1">
    <citation type="submission" date="2010-05" db="EMBL/GenBank/DDBJ databases">
        <title>The Genome Sequence of Thecamonas trahens ATCC 50062.</title>
        <authorList>
            <consortium name="The Broad Institute Genome Sequencing Platform"/>
            <person name="Russ C."/>
            <person name="Cuomo C."/>
            <person name="Shea T."/>
            <person name="Young S.K."/>
            <person name="Zeng Q."/>
            <person name="Koehrsen M."/>
            <person name="Haas B."/>
            <person name="Borodovsky M."/>
            <person name="Guigo R."/>
            <person name="Alvarado L."/>
            <person name="Berlin A."/>
            <person name="Bochicchio J."/>
            <person name="Borenstein D."/>
            <person name="Chapman S."/>
            <person name="Chen Z."/>
            <person name="Freedman E."/>
            <person name="Gellesch M."/>
            <person name="Goldberg J."/>
            <person name="Griggs A."/>
            <person name="Gujja S."/>
            <person name="Heilman E."/>
            <person name="Heiman D."/>
            <person name="Hepburn T."/>
            <person name="Howarth C."/>
            <person name="Jen D."/>
            <person name="Larson L."/>
            <person name="Mehta T."/>
            <person name="Park D."/>
            <person name="Pearson M."/>
            <person name="Roberts A."/>
            <person name="Saif S."/>
            <person name="Shenoy N."/>
            <person name="Sisk P."/>
            <person name="Stolte C."/>
            <person name="Sykes S."/>
            <person name="Thomson T."/>
            <person name="Walk T."/>
            <person name="White J."/>
            <person name="Yandava C."/>
            <person name="Burger G."/>
            <person name="Gray M.W."/>
            <person name="Holland P.W.H."/>
            <person name="King N."/>
            <person name="Lang F.B.F."/>
            <person name="Roger A.J."/>
            <person name="Ruiz-Trillo I."/>
            <person name="Lander E."/>
            <person name="Nusbaum C."/>
        </authorList>
    </citation>
    <scope>NUCLEOTIDE SEQUENCE [LARGE SCALE GENOMIC DNA]</scope>
    <source>
        <strain evidence="9 10">ATCC 50062</strain>
    </source>
</reference>
<comment type="similarity">
    <text evidence="1 7">Belongs to the aldehyde dehydrogenase family.</text>
</comment>
<comment type="subunit">
    <text evidence="2">Homotetramer.</text>
</comment>
<gene>
    <name evidence="9" type="ORF">AMSG_01272</name>
</gene>
<evidence type="ECO:0000313" key="10">
    <source>
        <dbReference type="Proteomes" id="UP000054408"/>
    </source>
</evidence>
<evidence type="ECO:0000256" key="1">
    <source>
        <dbReference type="ARBA" id="ARBA00009986"/>
    </source>
</evidence>
<dbReference type="OMA" id="PKNIFKW"/>
<dbReference type="PANTHER" id="PTHR43521:SF1">
    <property type="entry name" value="ALPHA-AMINOADIPIC SEMIALDEHYDE DEHYDROGENASE"/>
    <property type="match status" value="1"/>
</dbReference>
<dbReference type="GO" id="GO:0004029">
    <property type="term" value="F:aldehyde dehydrogenase (NAD+) activity"/>
    <property type="evidence" value="ECO:0007669"/>
    <property type="project" value="UniProtKB-EC"/>
</dbReference>
<dbReference type="EC" id="1.2.1.3" evidence="5"/>
<dbReference type="AlphaFoldDB" id="A0A0L0DNJ5"/>
<dbReference type="eggNOG" id="KOG2453">
    <property type="taxonomic scope" value="Eukaryota"/>
</dbReference>
<keyword evidence="10" id="KW-1185">Reference proteome</keyword>
<protein>
    <recommendedName>
        <fullName evidence="5">aldehyde dehydrogenase (NAD(+))</fullName>
        <ecNumber evidence="5">1.2.1.3</ecNumber>
    </recommendedName>
</protein>
<proteinExistence type="inferred from homology"/>
<name>A0A0L0DNJ5_THETB</name>
<evidence type="ECO:0000256" key="2">
    <source>
        <dbReference type="ARBA" id="ARBA00011881"/>
    </source>
</evidence>
<evidence type="ECO:0000259" key="8">
    <source>
        <dbReference type="Pfam" id="PF00171"/>
    </source>
</evidence>
<feature type="active site" evidence="6">
    <location>
        <position position="36"/>
    </location>
</feature>
<dbReference type="InterPro" id="IPR016162">
    <property type="entry name" value="Ald_DH_N"/>
</dbReference>
<evidence type="ECO:0000256" key="5">
    <source>
        <dbReference type="ARBA" id="ARBA00024226"/>
    </source>
</evidence>
<accession>A0A0L0DNJ5</accession>